<feature type="repeat" description="ANK" evidence="3">
    <location>
        <begin position="131"/>
        <end position="163"/>
    </location>
</feature>
<keyword evidence="6" id="KW-1185">Reference proteome</keyword>
<gene>
    <name evidence="5" type="ORF">PG996_012275</name>
</gene>
<organism evidence="5 6">
    <name type="scientific">Apiospora saccharicola</name>
    <dbReference type="NCBI Taxonomy" id="335842"/>
    <lineage>
        <taxon>Eukaryota</taxon>
        <taxon>Fungi</taxon>
        <taxon>Dikarya</taxon>
        <taxon>Ascomycota</taxon>
        <taxon>Pezizomycotina</taxon>
        <taxon>Sordariomycetes</taxon>
        <taxon>Xylariomycetidae</taxon>
        <taxon>Amphisphaeriales</taxon>
        <taxon>Apiosporaceae</taxon>
        <taxon>Apiospora</taxon>
    </lineage>
</organism>
<dbReference type="InterPro" id="IPR002110">
    <property type="entry name" value="Ankyrin_rpt"/>
</dbReference>
<evidence type="ECO:0000313" key="6">
    <source>
        <dbReference type="Proteomes" id="UP001446871"/>
    </source>
</evidence>
<dbReference type="SMART" id="SM00248">
    <property type="entry name" value="ANK"/>
    <property type="match status" value="5"/>
</dbReference>
<dbReference type="PROSITE" id="PS50297">
    <property type="entry name" value="ANK_REP_REGION"/>
    <property type="match status" value="1"/>
</dbReference>
<proteinExistence type="predicted"/>
<evidence type="ECO:0000313" key="5">
    <source>
        <dbReference type="EMBL" id="KAK8052974.1"/>
    </source>
</evidence>
<dbReference type="InterPro" id="IPR050745">
    <property type="entry name" value="Multifunctional_regulatory"/>
</dbReference>
<dbReference type="Gene3D" id="1.25.40.20">
    <property type="entry name" value="Ankyrin repeat-containing domain"/>
    <property type="match status" value="2"/>
</dbReference>
<evidence type="ECO:0000256" key="2">
    <source>
        <dbReference type="ARBA" id="ARBA00023043"/>
    </source>
</evidence>
<dbReference type="Proteomes" id="UP001446871">
    <property type="component" value="Unassembled WGS sequence"/>
</dbReference>
<feature type="repeat" description="ANK" evidence="3">
    <location>
        <begin position="189"/>
        <end position="221"/>
    </location>
</feature>
<dbReference type="Pfam" id="PF00023">
    <property type="entry name" value="Ank"/>
    <property type="match status" value="1"/>
</dbReference>
<sequence>MSDISFDGDQGTHPQNESPLVRLPPEIHLAIAMEADSDETVYAILRTCKNLFGVYRDLMYERNIRHDNGSAVFKIARNGVVAAFEHLERIAKTMDEGLPGLSRVQFVSSEGGRFIGSSLADRSSCPFTPEFSFTPLHWAAAAGHLGTVQWLLTKGADCNALGKSSAGKFQPGAIIRLFDWGYPAEQTRKPCTPLHVAVCTGNVETSISLLGAGSVLSVNDPTGNLPEILGIAVIYGHVDLIRYVVQSNYASPTSDYLRFAAESPACATSLRCLAELGCDIIEGLDHLISVGEYDNKAIEMLEDPTICLDLSRVNTRCPSTNQATALLMACTNRMKVETESREDFRKLVVLLLESGADVNFHITGSWTKRLCLLECAVTLENDNGFFVEELIKRGAQIWKPCGDRVIARYLQSLDIFTGRHNDLETNRANGSCVAVYKLELLRKHGARVPKNSIHQDFLESMYNLAIWCEDGQVPPRANTISLLRFLVNNGIIREPTDARSTWKYNPHSFLFGALTGCHYDIARIFIERGGTCFDAWESMEDIDRCYNQMPQDIRRWMDTVYFL</sequence>
<comment type="caution">
    <text evidence="5">The sequence shown here is derived from an EMBL/GenBank/DDBJ whole genome shotgun (WGS) entry which is preliminary data.</text>
</comment>
<feature type="region of interest" description="Disordered" evidence="4">
    <location>
        <begin position="1"/>
        <end position="20"/>
    </location>
</feature>
<dbReference type="PRINTS" id="PR01415">
    <property type="entry name" value="ANKYRIN"/>
</dbReference>
<evidence type="ECO:0000256" key="4">
    <source>
        <dbReference type="SAM" id="MobiDB-lite"/>
    </source>
</evidence>
<dbReference type="EMBL" id="JAQQWM010000008">
    <property type="protein sequence ID" value="KAK8052974.1"/>
    <property type="molecule type" value="Genomic_DNA"/>
</dbReference>
<evidence type="ECO:0000256" key="1">
    <source>
        <dbReference type="ARBA" id="ARBA00022737"/>
    </source>
</evidence>
<keyword evidence="1" id="KW-0677">Repeat</keyword>
<protein>
    <submittedName>
        <fullName evidence="5">Ankyrin repeat-containing protein</fullName>
    </submittedName>
</protein>
<name>A0ABR1U238_9PEZI</name>
<accession>A0ABR1U238</accession>
<dbReference type="PANTHER" id="PTHR24189">
    <property type="entry name" value="MYOTROPHIN"/>
    <property type="match status" value="1"/>
</dbReference>
<dbReference type="InterPro" id="IPR036770">
    <property type="entry name" value="Ankyrin_rpt-contain_sf"/>
</dbReference>
<evidence type="ECO:0000256" key="3">
    <source>
        <dbReference type="PROSITE-ProRule" id="PRU00023"/>
    </source>
</evidence>
<keyword evidence="2 3" id="KW-0040">ANK repeat</keyword>
<reference evidence="5 6" key="1">
    <citation type="submission" date="2023-01" db="EMBL/GenBank/DDBJ databases">
        <title>Analysis of 21 Apiospora genomes using comparative genomics revels a genus with tremendous synthesis potential of carbohydrate active enzymes and secondary metabolites.</title>
        <authorList>
            <person name="Sorensen T."/>
        </authorList>
    </citation>
    <scope>NUCLEOTIDE SEQUENCE [LARGE SCALE GENOMIC DNA]</scope>
    <source>
        <strain evidence="5 6">CBS 83171</strain>
    </source>
</reference>
<dbReference type="PROSITE" id="PS50088">
    <property type="entry name" value="ANK_REPEAT"/>
    <property type="match status" value="2"/>
</dbReference>
<dbReference type="SUPFAM" id="SSF48403">
    <property type="entry name" value="Ankyrin repeat"/>
    <property type="match status" value="1"/>
</dbReference>